<protein>
    <submittedName>
        <fullName evidence="2">Uncharacterized protein</fullName>
    </submittedName>
</protein>
<feature type="region of interest" description="Disordered" evidence="1">
    <location>
        <begin position="58"/>
        <end position="103"/>
    </location>
</feature>
<name>A0A917FPB5_9BACL</name>
<evidence type="ECO:0000256" key="1">
    <source>
        <dbReference type="SAM" id="MobiDB-lite"/>
    </source>
</evidence>
<dbReference type="Proteomes" id="UP000637643">
    <property type="component" value="Unassembled WGS sequence"/>
</dbReference>
<feature type="compositionally biased region" description="Low complexity" evidence="1">
    <location>
        <begin position="58"/>
        <end position="83"/>
    </location>
</feature>
<feature type="compositionally biased region" description="Basic and acidic residues" evidence="1">
    <location>
        <begin position="91"/>
        <end position="103"/>
    </location>
</feature>
<dbReference type="AlphaFoldDB" id="A0A917FPB5"/>
<sequence>MMKRIQAYFRTEDEAQGAKTSLIAYNVDVPEVSELTDTLGRDRNILFPILPLNNSSMAAGAAGAAGSPSGNPAAGAVLAPGLADSETSGDAEGRVHEDQVREAKDVDDRDLDDLRYVMELKVPEAHFNEVIQVLRGKHAFVEVFE</sequence>
<organism evidence="2 3">
    <name type="scientific">Paenibacillus albidus</name>
    <dbReference type="NCBI Taxonomy" id="2041023"/>
    <lineage>
        <taxon>Bacteria</taxon>
        <taxon>Bacillati</taxon>
        <taxon>Bacillota</taxon>
        <taxon>Bacilli</taxon>
        <taxon>Bacillales</taxon>
        <taxon>Paenibacillaceae</taxon>
        <taxon>Paenibacillus</taxon>
    </lineage>
</organism>
<keyword evidence="3" id="KW-1185">Reference proteome</keyword>
<reference evidence="2" key="2">
    <citation type="submission" date="2020-09" db="EMBL/GenBank/DDBJ databases">
        <authorList>
            <person name="Sun Q."/>
            <person name="Zhou Y."/>
        </authorList>
    </citation>
    <scope>NUCLEOTIDE SEQUENCE</scope>
    <source>
        <strain evidence="2">CGMCC 1.16134</strain>
    </source>
</reference>
<evidence type="ECO:0000313" key="3">
    <source>
        <dbReference type="Proteomes" id="UP000637643"/>
    </source>
</evidence>
<comment type="caution">
    <text evidence="2">The sequence shown here is derived from an EMBL/GenBank/DDBJ whole genome shotgun (WGS) entry which is preliminary data.</text>
</comment>
<accession>A0A917FPB5</accession>
<dbReference type="RefSeq" id="WP_189028762.1">
    <property type="nucleotide sequence ID" value="NZ_BMKR01000022.1"/>
</dbReference>
<proteinExistence type="predicted"/>
<evidence type="ECO:0000313" key="2">
    <source>
        <dbReference type="EMBL" id="GGF94451.1"/>
    </source>
</evidence>
<reference evidence="2" key="1">
    <citation type="journal article" date="2014" name="Int. J. Syst. Evol. Microbiol.">
        <title>Complete genome sequence of Corynebacterium casei LMG S-19264T (=DSM 44701T), isolated from a smear-ripened cheese.</title>
        <authorList>
            <consortium name="US DOE Joint Genome Institute (JGI-PGF)"/>
            <person name="Walter F."/>
            <person name="Albersmeier A."/>
            <person name="Kalinowski J."/>
            <person name="Ruckert C."/>
        </authorList>
    </citation>
    <scope>NUCLEOTIDE SEQUENCE</scope>
    <source>
        <strain evidence="2">CGMCC 1.16134</strain>
    </source>
</reference>
<dbReference type="EMBL" id="BMKR01000022">
    <property type="protein sequence ID" value="GGF94451.1"/>
    <property type="molecule type" value="Genomic_DNA"/>
</dbReference>
<gene>
    <name evidence="2" type="ORF">GCM10010912_44240</name>
</gene>